<protein>
    <recommendedName>
        <fullName evidence="1">RNase H type-1 domain-containing protein</fullName>
    </recommendedName>
</protein>
<dbReference type="PANTHER" id="PTHR33033">
    <property type="entry name" value="POLYNUCLEOTIDYL TRANSFERASE, RIBONUCLEASE H-LIKE SUPERFAMILY PROTEIN-RELATED"/>
    <property type="match status" value="1"/>
</dbReference>
<dbReference type="InterPro" id="IPR044730">
    <property type="entry name" value="RNase_H-like_dom_plant"/>
</dbReference>
<keyword evidence="3" id="KW-1185">Reference proteome</keyword>
<dbReference type="CDD" id="cd06222">
    <property type="entry name" value="RNase_H_like"/>
    <property type="match status" value="1"/>
</dbReference>
<proteinExistence type="predicted"/>
<reference evidence="2 3" key="1">
    <citation type="journal article" date="2013" name="Genome Biol.">
        <title>The genome sequence of the most widely cultivated cacao type and its use to identify candidate genes regulating pod color.</title>
        <authorList>
            <person name="Motamayor J.C."/>
            <person name="Mockaitis K."/>
            <person name="Schmutz J."/>
            <person name="Haiminen N."/>
            <person name="Iii D.L."/>
            <person name="Cornejo O."/>
            <person name="Findley S.D."/>
            <person name="Zheng P."/>
            <person name="Utro F."/>
            <person name="Royaert S."/>
            <person name="Saski C."/>
            <person name="Jenkins J."/>
            <person name="Podicheti R."/>
            <person name="Zhao M."/>
            <person name="Scheffler B.E."/>
            <person name="Stack J.C."/>
            <person name="Feltus F.A."/>
            <person name="Mustiga G.M."/>
            <person name="Amores F."/>
            <person name="Phillips W."/>
            <person name="Marelli J.P."/>
            <person name="May G.D."/>
            <person name="Shapiro H."/>
            <person name="Ma J."/>
            <person name="Bustamante C.D."/>
            <person name="Schnell R.J."/>
            <person name="Main D."/>
            <person name="Gilbert D."/>
            <person name="Parida L."/>
            <person name="Kuhn D.N."/>
        </authorList>
    </citation>
    <scope>NUCLEOTIDE SEQUENCE [LARGE SCALE GENOMIC DNA]</scope>
    <source>
        <strain evidence="3">cv. Matina 1-6</strain>
    </source>
</reference>
<accession>A0A061E9G6</accession>
<sequence length="114" mass="12947">MLIFKRFSGGEKIFGWAFLIFAASRWVTTHGLIIESDSTTAIKWIKDPASAPWRLRNQVLHLLSLASKVNQWDIQHILRSENSIADSLAKAGVERVDDLLNVHPVENNFELSTF</sequence>
<dbReference type="SUPFAM" id="SSF53098">
    <property type="entry name" value="Ribonuclease H-like"/>
    <property type="match status" value="1"/>
</dbReference>
<dbReference type="InterPro" id="IPR002156">
    <property type="entry name" value="RNaseH_domain"/>
</dbReference>
<dbReference type="PANTHER" id="PTHR33033:SF121">
    <property type="entry name" value="POLYNUCLEOTIDYL TRANSFERASE, RIBONUCLEASE H-LIKE SUPERFAMILY PROTEIN"/>
    <property type="match status" value="1"/>
</dbReference>
<dbReference type="GO" id="GO:0003676">
    <property type="term" value="F:nucleic acid binding"/>
    <property type="evidence" value="ECO:0007669"/>
    <property type="project" value="InterPro"/>
</dbReference>
<evidence type="ECO:0000313" key="3">
    <source>
        <dbReference type="Proteomes" id="UP000026915"/>
    </source>
</evidence>
<dbReference type="HOGENOM" id="CLU_000680_21_3_1"/>
<dbReference type="InterPro" id="IPR036397">
    <property type="entry name" value="RNaseH_sf"/>
</dbReference>
<feature type="domain" description="RNase H type-1" evidence="1">
    <location>
        <begin position="30"/>
        <end position="91"/>
    </location>
</feature>
<dbReference type="InParanoid" id="A0A061E9G6"/>
<dbReference type="Gene3D" id="3.30.420.10">
    <property type="entry name" value="Ribonuclease H-like superfamily/Ribonuclease H"/>
    <property type="match status" value="1"/>
</dbReference>
<name>A0A061E9G6_THECC</name>
<gene>
    <name evidence="2" type="ORF">TCM_011196</name>
</gene>
<organism evidence="2 3">
    <name type="scientific">Theobroma cacao</name>
    <name type="common">Cacao</name>
    <name type="synonym">Cocoa</name>
    <dbReference type="NCBI Taxonomy" id="3641"/>
    <lineage>
        <taxon>Eukaryota</taxon>
        <taxon>Viridiplantae</taxon>
        <taxon>Streptophyta</taxon>
        <taxon>Embryophyta</taxon>
        <taxon>Tracheophyta</taxon>
        <taxon>Spermatophyta</taxon>
        <taxon>Magnoliopsida</taxon>
        <taxon>eudicotyledons</taxon>
        <taxon>Gunneridae</taxon>
        <taxon>Pentapetalae</taxon>
        <taxon>rosids</taxon>
        <taxon>malvids</taxon>
        <taxon>Malvales</taxon>
        <taxon>Malvaceae</taxon>
        <taxon>Byttnerioideae</taxon>
        <taxon>Theobroma</taxon>
    </lineage>
</organism>
<dbReference type="InterPro" id="IPR012337">
    <property type="entry name" value="RNaseH-like_sf"/>
</dbReference>
<dbReference type="Proteomes" id="UP000026915">
    <property type="component" value="Chromosome 2"/>
</dbReference>
<dbReference type="AlphaFoldDB" id="A0A061E9G6"/>
<evidence type="ECO:0000259" key="1">
    <source>
        <dbReference type="Pfam" id="PF13456"/>
    </source>
</evidence>
<dbReference type="GO" id="GO:0004523">
    <property type="term" value="F:RNA-DNA hybrid ribonuclease activity"/>
    <property type="evidence" value="ECO:0007669"/>
    <property type="project" value="InterPro"/>
</dbReference>
<evidence type="ECO:0000313" key="2">
    <source>
        <dbReference type="EMBL" id="EOY01253.1"/>
    </source>
</evidence>
<dbReference type="Gramene" id="EOY01253">
    <property type="protein sequence ID" value="EOY01253"/>
    <property type="gene ID" value="TCM_011196"/>
</dbReference>
<dbReference type="Pfam" id="PF13456">
    <property type="entry name" value="RVT_3"/>
    <property type="match status" value="1"/>
</dbReference>
<dbReference type="EMBL" id="CM001880">
    <property type="protein sequence ID" value="EOY01253.1"/>
    <property type="molecule type" value="Genomic_DNA"/>
</dbReference>